<evidence type="ECO:0000256" key="5">
    <source>
        <dbReference type="ARBA" id="ARBA00022833"/>
    </source>
</evidence>
<evidence type="ECO:0000256" key="4">
    <source>
        <dbReference type="ARBA" id="ARBA00022771"/>
    </source>
</evidence>
<evidence type="ECO:0000256" key="6">
    <source>
        <dbReference type="ARBA" id="ARBA00023242"/>
    </source>
</evidence>
<keyword evidence="2" id="KW-0479">Metal-binding</keyword>
<evidence type="ECO:0000313" key="11">
    <source>
        <dbReference type="Proteomes" id="UP000887013"/>
    </source>
</evidence>
<evidence type="ECO:0000256" key="8">
    <source>
        <dbReference type="SAM" id="MobiDB-lite"/>
    </source>
</evidence>
<name>A0A8X6IAI2_NEPPI</name>
<keyword evidence="5" id="KW-0862">Zinc</keyword>
<feature type="compositionally biased region" description="Polar residues" evidence="8">
    <location>
        <begin position="292"/>
        <end position="302"/>
    </location>
</feature>
<feature type="compositionally biased region" description="Polar residues" evidence="8">
    <location>
        <begin position="515"/>
        <end position="524"/>
    </location>
</feature>
<feature type="compositionally biased region" description="Polar residues" evidence="8">
    <location>
        <begin position="208"/>
        <end position="218"/>
    </location>
</feature>
<dbReference type="Proteomes" id="UP000887013">
    <property type="component" value="Unassembled WGS sequence"/>
</dbReference>
<dbReference type="PROSITE" id="PS50157">
    <property type="entry name" value="ZINC_FINGER_C2H2_2"/>
    <property type="match status" value="1"/>
</dbReference>
<feature type="compositionally biased region" description="Low complexity" evidence="8">
    <location>
        <begin position="220"/>
        <end position="237"/>
    </location>
</feature>
<keyword evidence="4 7" id="KW-0863">Zinc-finger</keyword>
<gene>
    <name evidence="10" type="ORF">NPIL_407231</name>
</gene>
<keyword evidence="3" id="KW-0677">Repeat</keyword>
<evidence type="ECO:0000256" key="7">
    <source>
        <dbReference type="PROSITE-ProRule" id="PRU00042"/>
    </source>
</evidence>
<sequence length="914" mass="99630">MSDSASSDSPSPKGNDSSKKLDKSSTPVALRTRQFSSQVSFKRAAELGQCKICPARFDSPLRLRKHVINHKSNAKRRKALEAIDSLYHSTPKPEVSSPTQPRTLFDKFKSSFPELFSQEMIRNPHPNTIFDSEASSSQIVPIFDPIVSPIVSPPIQFDPQPSSSPLQNEIMLTLNKLINSVSNILDRPSFSTSGLSQRSHLPSICNPAETSSTSNIPVQANASTLSPSNSPLNSTSNVHPASSPISTSKHTSPAINSQDASLHPPIDCASVHVVPPPASSVALSPVASKLQDTVSSSGSPAENSGMLFFNPKPQRGAHGESSNSSASSELDNILNSTLHDSALSPEIALLRECVTAFPAARVSPDILEMLLTSTQDSDVLLSPGPTASPPSTIVKSPPSVPAPIEVPAPPAFPKKSYAQALKKVLAKCPFCEKKFYSQRTCDNHISSIHNPAAVTANQPPKTELPPAKEKCLHISDKNQKTKITAPTINKSSKLSTKVPPTAKTQDPHKVKTQVPLKSSSNRMSTIPPATAYHRKILSLGELEKKPPSPKFFPKLPSYKFFCRHCQEFFPSDQSLADHIKTNHNLLLNFSDQTFHSKIVSIPAPDSSLNFNASPKPTIVHPNQTVIVPQVEDHIDLVSPVKAFLENLYIPNPDNLQKKKLIKKGCLLPNISKTISSNSSPDNTPPAPEINVSAEVHTKPSSQPSPPKQCNLCDFVARKKAGLRLHFYKEHRFQIIPPPAHLADVSEKIDVLPSQEDAPPVTEKTKKPTKVSFQFSTQQDELTLTTEVPPPAPGFSDVDPDFQTPPPRRQSHSKPEIHVPPSKFVSFDNSILKFSFPLQKKLSCPVPNCSASFGTKLWYLTNSSIKKHLTVFHKSKPSKVEFFCTICSSSIKKLPSKHQCLLNNLILPADPVDDE</sequence>
<feature type="region of interest" description="Disordered" evidence="8">
    <location>
        <begin position="191"/>
        <end position="261"/>
    </location>
</feature>
<comment type="caution">
    <text evidence="10">The sequence shown here is derived from an EMBL/GenBank/DDBJ whole genome shotgun (WGS) entry which is preliminary data.</text>
</comment>
<proteinExistence type="predicted"/>
<dbReference type="InterPro" id="IPR013087">
    <property type="entry name" value="Znf_C2H2_type"/>
</dbReference>
<dbReference type="PANTHER" id="PTHR24406">
    <property type="entry name" value="TRANSCRIPTIONAL REPRESSOR CTCFL-RELATED"/>
    <property type="match status" value="1"/>
</dbReference>
<dbReference type="InterPro" id="IPR050888">
    <property type="entry name" value="ZnF_C2H2-type_TF"/>
</dbReference>
<keyword evidence="11" id="KW-1185">Reference proteome</keyword>
<organism evidence="10 11">
    <name type="scientific">Nephila pilipes</name>
    <name type="common">Giant wood spider</name>
    <name type="synonym">Nephila maculata</name>
    <dbReference type="NCBI Taxonomy" id="299642"/>
    <lineage>
        <taxon>Eukaryota</taxon>
        <taxon>Metazoa</taxon>
        <taxon>Ecdysozoa</taxon>
        <taxon>Arthropoda</taxon>
        <taxon>Chelicerata</taxon>
        <taxon>Arachnida</taxon>
        <taxon>Araneae</taxon>
        <taxon>Araneomorphae</taxon>
        <taxon>Entelegynae</taxon>
        <taxon>Araneoidea</taxon>
        <taxon>Nephilidae</taxon>
        <taxon>Nephila</taxon>
    </lineage>
</organism>
<feature type="compositionally biased region" description="Polar residues" evidence="8">
    <location>
        <begin position="775"/>
        <end position="785"/>
    </location>
</feature>
<feature type="compositionally biased region" description="Polar residues" evidence="8">
    <location>
        <begin position="238"/>
        <end position="260"/>
    </location>
</feature>
<feature type="non-terminal residue" evidence="10">
    <location>
        <position position="914"/>
    </location>
</feature>
<feature type="compositionally biased region" description="Low complexity" evidence="8">
    <location>
        <begin position="1"/>
        <end position="12"/>
    </location>
</feature>
<evidence type="ECO:0000313" key="10">
    <source>
        <dbReference type="EMBL" id="GFS34782.1"/>
    </source>
</evidence>
<comment type="subcellular location">
    <subcellularLocation>
        <location evidence="1">Nucleus</location>
    </subcellularLocation>
</comment>
<evidence type="ECO:0000256" key="1">
    <source>
        <dbReference type="ARBA" id="ARBA00004123"/>
    </source>
</evidence>
<dbReference type="PROSITE" id="PS00028">
    <property type="entry name" value="ZINC_FINGER_C2H2_1"/>
    <property type="match status" value="3"/>
</dbReference>
<dbReference type="GO" id="GO:0005634">
    <property type="term" value="C:nucleus"/>
    <property type="evidence" value="ECO:0007669"/>
    <property type="project" value="UniProtKB-SubCell"/>
</dbReference>
<accession>A0A8X6IAI2</accession>
<dbReference type="SMART" id="SM00355">
    <property type="entry name" value="ZnF_C2H2"/>
    <property type="match status" value="5"/>
</dbReference>
<keyword evidence="6" id="KW-0539">Nucleus</keyword>
<feature type="domain" description="C2H2-type" evidence="9">
    <location>
        <begin position="560"/>
        <end position="583"/>
    </location>
</feature>
<dbReference type="AlphaFoldDB" id="A0A8X6IAI2"/>
<dbReference type="EMBL" id="BMAW01088461">
    <property type="protein sequence ID" value="GFS34782.1"/>
    <property type="molecule type" value="Genomic_DNA"/>
</dbReference>
<feature type="region of interest" description="Disordered" evidence="8">
    <location>
        <begin position="491"/>
        <end position="525"/>
    </location>
</feature>
<evidence type="ECO:0000259" key="9">
    <source>
        <dbReference type="PROSITE" id="PS50157"/>
    </source>
</evidence>
<evidence type="ECO:0000256" key="3">
    <source>
        <dbReference type="ARBA" id="ARBA00022737"/>
    </source>
</evidence>
<dbReference type="GO" id="GO:0008270">
    <property type="term" value="F:zinc ion binding"/>
    <property type="evidence" value="ECO:0007669"/>
    <property type="project" value="UniProtKB-KW"/>
</dbReference>
<reference evidence="10" key="1">
    <citation type="submission" date="2020-08" db="EMBL/GenBank/DDBJ databases">
        <title>Multicomponent nature underlies the extraordinary mechanical properties of spider dragline silk.</title>
        <authorList>
            <person name="Kono N."/>
            <person name="Nakamura H."/>
            <person name="Mori M."/>
            <person name="Yoshida Y."/>
            <person name="Ohtoshi R."/>
            <person name="Malay A.D."/>
            <person name="Moran D.A.P."/>
            <person name="Tomita M."/>
            <person name="Numata K."/>
            <person name="Arakawa K."/>
        </authorList>
    </citation>
    <scope>NUCLEOTIDE SEQUENCE</scope>
</reference>
<feature type="region of interest" description="Disordered" evidence="8">
    <location>
        <begin position="775"/>
        <end position="817"/>
    </location>
</feature>
<feature type="region of interest" description="Disordered" evidence="8">
    <location>
        <begin position="292"/>
        <end position="328"/>
    </location>
</feature>
<evidence type="ECO:0000256" key="2">
    <source>
        <dbReference type="ARBA" id="ARBA00022723"/>
    </source>
</evidence>
<protein>
    <recommendedName>
        <fullName evidence="9">C2H2-type domain-containing protein</fullName>
    </recommendedName>
</protein>
<feature type="region of interest" description="Disordered" evidence="8">
    <location>
        <begin position="1"/>
        <end position="35"/>
    </location>
</feature>
<feature type="compositionally biased region" description="Polar residues" evidence="8">
    <location>
        <begin position="191"/>
        <end position="200"/>
    </location>
</feature>